<evidence type="ECO:0000313" key="3">
    <source>
        <dbReference type="Proteomes" id="UP001497522"/>
    </source>
</evidence>
<sequence length="132" mass="14321">MTLGQLALASDLDQIVADLLIALFVIDFVQLGLLVLDVFNHSAHDQAQVLAVLEQVDDLLVEHHFPLIGCVVASQVRQVHIAGAVSINNQSTSWDGRVSCVIDQQDDVAIADVITLRDNHDHIIAHMGAMLV</sequence>
<evidence type="ECO:0000313" key="2">
    <source>
        <dbReference type="EMBL" id="CAK9857764.1"/>
    </source>
</evidence>
<protein>
    <submittedName>
        <fullName evidence="2">Uncharacterized protein</fullName>
    </submittedName>
</protein>
<evidence type="ECO:0000256" key="1">
    <source>
        <dbReference type="SAM" id="Phobius"/>
    </source>
</evidence>
<feature type="transmembrane region" description="Helical" evidence="1">
    <location>
        <begin position="15"/>
        <end position="36"/>
    </location>
</feature>
<keyword evidence="1" id="KW-0472">Membrane</keyword>
<dbReference type="EMBL" id="OZ023702">
    <property type="protein sequence ID" value="CAK9857764.1"/>
    <property type="molecule type" value="Genomic_DNA"/>
</dbReference>
<keyword evidence="1" id="KW-1133">Transmembrane helix</keyword>
<proteinExistence type="predicted"/>
<dbReference type="Proteomes" id="UP001497522">
    <property type="component" value="Chromosome 1"/>
</dbReference>
<gene>
    <name evidence="2" type="ORF">CSSPJE1EN2_LOCUS759</name>
</gene>
<accession>A0ABP1A5H4</accession>
<name>A0ABP1A5H4_9BRYO</name>
<organism evidence="2 3">
    <name type="scientific">Sphagnum jensenii</name>
    <dbReference type="NCBI Taxonomy" id="128206"/>
    <lineage>
        <taxon>Eukaryota</taxon>
        <taxon>Viridiplantae</taxon>
        <taxon>Streptophyta</taxon>
        <taxon>Embryophyta</taxon>
        <taxon>Bryophyta</taxon>
        <taxon>Sphagnophytina</taxon>
        <taxon>Sphagnopsida</taxon>
        <taxon>Sphagnales</taxon>
        <taxon>Sphagnaceae</taxon>
        <taxon>Sphagnum</taxon>
    </lineage>
</organism>
<keyword evidence="3" id="KW-1185">Reference proteome</keyword>
<keyword evidence="1" id="KW-0812">Transmembrane</keyword>
<reference evidence="2 3" key="1">
    <citation type="submission" date="2024-03" db="EMBL/GenBank/DDBJ databases">
        <authorList>
            <consortium name="ELIXIR-Norway"/>
            <consortium name="Elixir Norway"/>
        </authorList>
    </citation>
    <scope>NUCLEOTIDE SEQUENCE [LARGE SCALE GENOMIC DNA]</scope>
</reference>